<evidence type="ECO:0008006" key="4">
    <source>
        <dbReference type="Google" id="ProtNLM"/>
    </source>
</evidence>
<dbReference type="InterPro" id="IPR046208">
    <property type="entry name" value="DUF6241"/>
</dbReference>
<feature type="chain" id="PRO_5045831958" description="PRK06770 family protein" evidence="1">
    <location>
        <begin position="21"/>
        <end position="172"/>
    </location>
</feature>
<dbReference type="EMBL" id="JXLP01000013">
    <property type="protein sequence ID" value="KIL77530.1"/>
    <property type="molecule type" value="Genomic_DNA"/>
</dbReference>
<keyword evidence="1" id="KW-0732">Signal</keyword>
<organism evidence="2 3">
    <name type="scientific">Bacillus badius</name>
    <dbReference type="NCBI Taxonomy" id="1455"/>
    <lineage>
        <taxon>Bacteria</taxon>
        <taxon>Bacillati</taxon>
        <taxon>Bacillota</taxon>
        <taxon>Bacilli</taxon>
        <taxon>Bacillales</taxon>
        <taxon>Bacillaceae</taxon>
        <taxon>Pseudobacillus</taxon>
    </lineage>
</organism>
<evidence type="ECO:0000313" key="2">
    <source>
        <dbReference type="EMBL" id="KIL77530.1"/>
    </source>
</evidence>
<accession>A0ABR5AS02</accession>
<name>A0ABR5AS02_BACBA</name>
<evidence type="ECO:0000313" key="3">
    <source>
        <dbReference type="Proteomes" id="UP000031982"/>
    </source>
</evidence>
<dbReference type="Pfam" id="PF19754">
    <property type="entry name" value="DUF6241"/>
    <property type="match status" value="1"/>
</dbReference>
<evidence type="ECO:0000256" key="1">
    <source>
        <dbReference type="SAM" id="SignalP"/>
    </source>
</evidence>
<reference evidence="2 3" key="1">
    <citation type="submission" date="2015-01" db="EMBL/GenBank/DDBJ databases">
        <title>Genome Assembly of Bacillus badius MTCC 1458.</title>
        <authorList>
            <person name="Verma A."/>
            <person name="Khatri I."/>
            <person name="Mual P."/>
            <person name="Subramanian S."/>
            <person name="Krishnamurthi S."/>
        </authorList>
    </citation>
    <scope>NUCLEOTIDE SEQUENCE [LARGE SCALE GENOMIC DNA]</scope>
    <source>
        <strain evidence="2 3">MTCC 1458</strain>
    </source>
</reference>
<proteinExistence type="predicted"/>
<sequence length="172" mass="19569">MNVKKLVLVFCLVAAVAAGAIGTAFVIITSSDQSQTKEAKKLASKPVKFDKKQIEIGGEKSDRLPKLIDGNEPQVTTVMHKMTHQKVLAREKWGAIEMTPENIKIVKEHVLANHFKSEKFFLEILSRWEAGDFTKVDKDHNALWEEQDGNIGEAKRIMTEEQEQMFIEENFR</sequence>
<gene>
    <name evidence="2" type="ORF">SD77_1203</name>
</gene>
<protein>
    <recommendedName>
        <fullName evidence="4">PRK06770 family protein</fullName>
    </recommendedName>
</protein>
<comment type="caution">
    <text evidence="2">The sequence shown here is derived from an EMBL/GenBank/DDBJ whole genome shotgun (WGS) entry which is preliminary data.</text>
</comment>
<keyword evidence="3" id="KW-1185">Reference proteome</keyword>
<feature type="signal peptide" evidence="1">
    <location>
        <begin position="1"/>
        <end position="20"/>
    </location>
</feature>
<dbReference type="RefSeq" id="WP_052477344.1">
    <property type="nucleotide sequence ID" value="NZ_JARTHD010000021.1"/>
</dbReference>
<dbReference type="Proteomes" id="UP000031982">
    <property type="component" value="Unassembled WGS sequence"/>
</dbReference>